<name>A0A9W6ACV7_ASPNG</name>
<organism evidence="3 4">
    <name type="scientific">Aspergillus niger</name>
    <dbReference type="NCBI Taxonomy" id="5061"/>
    <lineage>
        <taxon>Eukaryota</taxon>
        <taxon>Fungi</taxon>
        <taxon>Dikarya</taxon>
        <taxon>Ascomycota</taxon>
        <taxon>Pezizomycotina</taxon>
        <taxon>Eurotiomycetes</taxon>
        <taxon>Eurotiomycetidae</taxon>
        <taxon>Eurotiales</taxon>
        <taxon>Aspergillaceae</taxon>
        <taxon>Aspergillus</taxon>
        <taxon>Aspergillus subgen. Circumdati</taxon>
    </lineage>
</organism>
<evidence type="ECO:0000259" key="2">
    <source>
        <dbReference type="SMART" id="SM01193"/>
    </source>
</evidence>
<feature type="domain" description="Enolase N-terminal" evidence="2">
    <location>
        <begin position="8"/>
        <end position="139"/>
    </location>
</feature>
<dbReference type="PRINTS" id="PR00148">
    <property type="entry name" value="ENOLASE"/>
</dbReference>
<dbReference type="PANTHER" id="PTHR11902">
    <property type="entry name" value="ENOLASE"/>
    <property type="match status" value="1"/>
</dbReference>
<dbReference type="GO" id="GO:0004634">
    <property type="term" value="F:phosphopyruvate hydratase activity"/>
    <property type="evidence" value="ECO:0007669"/>
    <property type="project" value="InterPro"/>
</dbReference>
<dbReference type="InterPro" id="IPR000941">
    <property type="entry name" value="Enolase"/>
</dbReference>
<accession>A0A9W6ACV7</accession>
<evidence type="ECO:0000256" key="1">
    <source>
        <dbReference type="SAM" id="MobiDB-lite"/>
    </source>
</evidence>
<dbReference type="SMART" id="SM01193">
    <property type="entry name" value="Enolase_N"/>
    <property type="match status" value="1"/>
</dbReference>
<dbReference type="GO" id="GO:0000015">
    <property type="term" value="C:phosphopyruvate hydratase complex"/>
    <property type="evidence" value="ECO:0007669"/>
    <property type="project" value="InterPro"/>
</dbReference>
<evidence type="ECO:0000313" key="4">
    <source>
        <dbReference type="Proteomes" id="UP001144191"/>
    </source>
</evidence>
<dbReference type="InterPro" id="IPR029017">
    <property type="entry name" value="Enolase-like_N"/>
</dbReference>
<dbReference type="GO" id="GO:0000287">
    <property type="term" value="F:magnesium ion binding"/>
    <property type="evidence" value="ECO:0007669"/>
    <property type="project" value="InterPro"/>
</dbReference>
<dbReference type="SUPFAM" id="SSF54826">
    <property type="entry name" value="Enolase N-terminal domain-like"/>
    <property type="match status" value="1"/>
</dbReference>
<dbReference type="Pfam" id="PF03952">
    <property type="entry name" value="Enolase_N"/>
    <property type="match status" value="1"/>
</dbReference>
<proteinExistence type="predicted"/>
<feature type="region of interest" description="Disordered" evidence="1">
    <location>
        <begin position="1"/>
        <end position="23"/>
    </location>
</feature>
<dbReference type="InterPro" id="IPR020811">
    <property type="entry name" value="Enolase_N"/>
</dbReference>
<dbReference type="PANTHER" id="PTHR11902:SF6">
    <property type="entry name" value="ENOLASE"/>
    <property type="match status" value="1"/>
</dbReference>
<dbReference type="Gene3D" id="3.30.390.10">
    <property type="entry name" value="Enolase-like, N-terminal domain"/>
    <property type="match status" value="1"/>
</dbReference>
<dbReference type="AlphaFoldDB" id="A0A9W6ACV7"/>
<sequence length="142" mass="14966">MADHTAHISAITASQRLDSRGKPTVQVTVTTDAGTSTALVPSGASVGDYEAHELRDGNASNYSGNSVHQAVENVEKIIGPELIKQRFNVGDDLAKIDRFMINLDASKNKSRLGANAILGVSMACARAGAAVKVGILEFIQFL</sequence>
<dbReference type="EMBL" id="BRPB01000200">
    <property type="protein sequence ID" value="GLA56015.1"/>
    <property type="molecule type" value="Genomic_DNA"/>
</dbReference>
<evidence type="ECO:0000313" key="3">
    <source>
        <dbReference type="EMBL" id="GLA56015.1"/>
    </source>
</evidence>
<protein>
    <recommendedName>
        <fullName evidence="2">Enolase N-terminal domain-containing protein</fullName>
    </recommendedName>
</protein>
<gene>
    <name evidence="3" type="ORF">AnigIFM63604_003956</name>
</gene>
<reference evidence="3" key="1">
    <citation type="submission" date="2022-07" db="EMBL/GenBank/DDBJ databases">
        <title>Taxonomy of Aspergillus series Nigri: significant species reduction supported by multi-species coalescent approaches.</title>
        <authorList>
            <person name="Bian C."/>
            <person name="Kusuya Y."/>
            <person name="Sklenar F."/>
            <person name="D'hooge E."/>
            <person name="Yaguchi T."/>
            <person name="Takahashi H."/>
            <person name="Hubka V."/>
        </authorList>
    </citation>
    <scope>NUCLEOTIDE SEQUENCE</scope>
    <source>
        <strain evidence="3">IFM 63604</strain>
    </source>
</reference>
<dbReference type="Proteomes" id="UP001144191">
    <property type="component" value="Unassembled WGS sequence"/>
</dbReference>
<dbReference type="GO" id="GO:0006096">
    <property type="term" value="P:glycolytic process"/>
    <property type="evidence" value="ECO:0007669"/>
    <property type="project" value="InterPro"/>
</dbReference>
<comment type="caution">
    <text evidence="3">The sequence shown here is derived from an EMBL/GenBank/DDBJ whole genome shotgun (WGS) entry which is preliminary data.</text>
</comment>